<proteinExistence type="predicted"/>
<dbReference type="HOGENOM" id="CLU_2322035_0_0_1"/>
<dbReference type="Proteomes" id="UP000024376">
    <property type="component" value="Unassembled WGS sequence"/>
</dbReference>
<reference evidence="2" key="1">
    <citation type="journal article" date="2013" name="Ind. Biotechnol.">
        <title>Comparative genomics analysis of Trichoderma reesei strains.</title>
        <authorList>
            <person name="Koike H."/>
            <person name="Aerts A."/>
            <person name="LaButti K."/>
            <person name="Grigoriev I.V."/>
            <person name="Baker S.E."/>
        </authorList>
    </citation>
    <scope>NUCLEOTIDE SEQUENCE [LARGE SCALE GENOMIC DNA]</scope>
    <source>
        <strain evidence="2">ATCC 56765 / BCRC 32924 / NRRL 11460 / Rut C-30</strain>
    </source>
</reference>
<dbReference type="EMBL" id="KI911156">
    <property type="protein sequence ID" value="ETR99474.1"/>
    <property type="molecule type" value="Genomic_DNA"/>
</dbReference>
<protein>
    <submittedName>
        <fullName evidence="1">Uncharacterized protein</fullName>
    </submittedName>
</protein>
<gene>
    <name evidence="1" type="ORF">M419DRAFT_124358</name>
</gene>
<dbReference type="KEGG" id="trr:M419DRAFT_124358"/>
<dbReference type="AlphaFoldDB" id="A0A024S297"/>
<evidence type="ECO:0000313" key="1">
    <source>
        <dbReference type="EMBL" id="ETR99474.1"/>
    </source>
</evidence>
<name>A0A024S297_HYPJR</name>
<organism evidence="1 2">
    <name type="scientific">Hypocrea jecorina (strain ATCC 56765 / BCRC 32924 / NRRL 11460 / Rut C-30)</name>
    <name type="common">Trichoderma reesei</name>
    <dbReference type="NCBI Taxonomy" id="1344414"/>
    <lineage>
        <taxon>Eukaryota</taxon>
        <taxon>Fungi</taxon>
        <taxon>Dikarya</taxon>
        <taxon>Ascomycota</taxon>
        <taxon>Pezizomycotina</taxon>
        <taxon>Sordariomycetes</taxon>
        <taxon>Hypocreomycetidae</taxon>
        <taxon>Hypocreales</taxon>
        <taxon>Hypocreaceae</taxon>
        <taxon>Trichoderma</taxon>
    </lineage>
</organism>
<accession>A0A024S297</accession>
<evidence type="ECO:0000313" key="2">
    <source>
        <dbReference type="Proteomes" id="UP000024376"/>
    </source>
</evidence>
<sequence length="99" mass="11204">MFVRSSNNLKQQKLCLGLVRQPGTCALTIMKNEIEKRKGNPDLPDAIVRKMKKEGQWTMQGRERIACEALPSSPFKGVIYIRNSLVNKETLDGQKTKTV</sequence>